<sequence>MSNVALNIYWSSLDPFTVLVLWVVRFTRLDEPKLVSEPRRELATELNWPAVLLRLVSLARALQLLVLPVEHRPK</sequence>
<reference evidence="1 2" key="1">
    <citation type="journal article" date="2018" name="Sci. Rep.">
        <title>Genomic signatures of local adaptation to the degree of environmental predictability in rotifers.</title>
        <authorList>
            <person name="Franch-Gras L."/>
            <person name="Hahn C."/>
            <person name="Garcia-Roger E.M."/>
            <person name="Carmona M.J."/>
            <person name="Serra M."/>
            <person name="Gomez A."/>
        </authorList>
    </citation>
    <scope>NUCLEOTIDE SEQUENCE [LARGE SCALE GENOMIC DNA]</scope>
    <source>
        <strain evidence="1">HYR1</strain>
    </source>
</reference>
<protein>
    <submittedName>
        <fullName evidence="1">Uncharacterized protein</fullName>
    </submittedName>
</protein>
<gene>
    <name evidence="1" type="ORF">BpHYR1_006604</name>
</gene>
<dbReference type="AlphaFoldDB" id="A0A3M7QPS3"/>
<comment type="caution">
    <text evidence="1">The sequence shown here is derived from an EMBL/GenBank/DDBJ whole genome shotgun (WGS) entry which is preliminary data.</text>
</comment>
<proteinExistence type="predicted"/>
<dbReference type="EMBL" id="REGN01005548">
    <property type="protein sequence ID" value="RNA12958.1"/>
    <property type="molecule type" value="Genomic_DNA"/>
</dbReference>
<accession>A0A3M7QPS3</accession>
<keyword evidence="2" id="KW-1185">Reference proteome</keyword>
<dbReference type="Proteomes" id="UP000276133">
    <property type="component" value="Unassembled WGS sequence"/>
</dbReference>
<evidence type="ECO:0000313" key="1">
    <source>
        <dbReference type="EMBL" id="RNA12958.1"/>
    </source>
</evidence>
<organism evidence="1 2">
    <name type="scientific">Brachionus plicatilis</name>
    <name type="common">Marine rotifer</name>
    <name type="synonym">Brachionus muelleri</name>
    <dbReference type="NCBI Taxonomy" id="10195"/>
    <lineage>
        <taxon>Eukaryota</taxon>
        <taxon>Metazoa</taxon>
        <taxon>Spiralia</taxon>
        <taxon>Gnathifera</taxon>
        <taxon>Rotifera</taxon>
        <taxon>Eurotatoria</taxon>
        <taxon>Monogononta</taxon>
        <taxon>Pseudotrocha</taxon>
        <taxon>Ploima</taxon>
        <taxon>Brachionidae</taxon>
        <taxon>Brachionus</taxon>
    </lineage>
</organism>
<name>A0A3M7QPS3_BRAPC</name>
<evidence type="ECO:0000313" key="2">
    <source>
        <dbReference type="Proteomes" id="UP000276133"/>
    </source>
</evidence>